<evidence type="ECO:0000313" key="2">
    <source>
        <dbReference type="EMBL" id="KHJ81156.1"/>
    </source>
</evidence>
<reference evidence="2 3" key="1">
    <citation type="submission" date="2014-03" db="EMBL/GenBank/DDBJ databases">
        <title>Draft genome of the hookworm Oesophagostomum dentatum.</title>
        <authorList>
            <person name="Mitreva M."/>
        </authorList>
    </citation>
    <scope>NUCLEOTIDE SEQUENCE [LARGE SCALE GENOMIC DNA]</scope>
    <source>
        <strain evidence="2 3">OD-Hann</strain>
    </source>
</reference>
<dbReference type="OrthoDB" id="5858383at2759"/>
<feature type="transmembrane region" description="Helical" evidence="1">
    <location>
        <begin position="35"/>
        <end position="55"/>
    </location>
</feature>
<sequence>MLAYVIVRNNGKESSTDSDLRGASVFDWTHRVTDASVFAIWFIIVWSVTSVTTTANQRFEMVGISEV</sequence>
<dbReference type="EMBL" id="KN593311">
    <property type="protein sequence ID" value="KHJ81156.1"/>
    <property type="molecule type" value="Genomic_DNA"/>
</dbReference>
<proteinExistence type="predicted"/>
<keyword evidence="1" id="KW-1133">Transmembrane helix</keyword>
<dbReference type="Proteomes" id="UP000053660">
    <property type="component" value="Unassembled WGS sequence"/>
</dbReference>
<name>A0A0B1SBC7_OESDE</name>
<keyword evidence="1" id="KW-0812">Transmembrane</keyword>
<keyword evidence="3" id="KW-1185">Reference proteome</keyword>
<evidence type="ECO:0000313" key="3">
    <source>
        <dbReference type="Proteomes" id="UP000053660"/>
    </source>
</evidence>
<protein>
    <submittedName>
        <fullName evidence="2">Uncharacterized protein</fullName>
    </submittedName>
</protein>
<dbReference type="AlphaFoldDB" id="A0A0B1SBC7"/>
<gene>
    <name evidence="2" type="ORF">OESDEN_19158</name>
</gene>
<keyword evidence="1" id="KW-0472">Membrane</keyword>
<evidence type="ECO:0000256" key="1">
    <source>
        <dbReference type="SAM" id="Phobius"/>
    </source>
</evidence>
<accession>A0A0B1SBC7</accession>
<organism evidence="2 3">
    <name type="scientific">Oesophagostomum dentatum</name>
    <name type="common">Nodular worm</name>
    <dbReference type="NCBI Taxonomy" id="61180"/>
    <lineage>
        <taxon>Eukaryota</taxon>
        <taxon>Metazoa</taxon>
        <taxon>Ecdysozoa</taxon>
        <taxon>Nematoda</taxon>
        <taxon>Chromadorea</taxon>
        <taxon>Rhabditida</taxon>
        <taxon>Rhabditina</taxon>
        <taxon>Rhabditomorpha</taxon>
        <taxon>Strongyloidea</taxon>
        <taxon>Strongylidae</taxon>
        <taxon>Oesophagostomum</taxon>
    </lineage>
</organism>